<dbReference type="RefSeq" id="WP_107246963.1">
    <property type="nucleotide sequence ID" value="NZ_PYMJ01000080.1"/>
</dbReference>
<comment type="caution">
    <text evidence="2">The sequence shown here is derived from an EMBL/GenBank/DDBJ whole genome shotgun (WGS) entry which is preliminary data.</text>
</comment>
<name>A0A2T3J5V0_9GAMM</name>
<keyword evidence="1" id="KW-1133">Transmembrane helix</keyword>
<sequence>MDFSDKIAIYSLIGTMVSIFVAMYYARKSNRYQKKVDLHQGVFKKGDLKLSLFGLDDSVSGGFLDYLILAGPIKKKPVTLMPVPIRIENVGSATVNEVEILISAHRSLRVIGSDALRHEAINTSKDIKLSYSDTGYRQNSTLSIDHVNPKLIINYEDAFMLNSAFPLSFKVEAKTKDDYLVTIPIHTLITTDYSMAVYMRDEEPLQRSLKVIVIDTSEETLLEQLNKYNNAAEKSYSPPHFLKRLFQPRVPLEQFTLIEFNESGYCESEGDFSKVDLDNVTMSKGFMLKSGRIITAHSAVK</sequence>
<protein>
    <submittedName>
        <fullName evidence="2">Uncharacterized protein</fullName>
    </submittedName>
</protein>
<dbReference type="AlphaFoldDB" id="A0A2T3J5V0"/>
<proteinExistence type="predicted"/>
<gene>
    <name evidence="2" type="ORF">C9J12_29505</name>
</gene>
<evidence type="ECO:0000313" key="2">
    <source>
        <dbReference type="EMBL" id="PSU41682.1"/>
    </source>
</evidence>
<keyword evidence="3" id="KW-1185">Reference proteome</keyword>
<evidence type="ECO:0000313" key="3">
    <source>
        <dbReference type="Proteomes" id="UP000240987"/>
    </source>
</evidence>
<feature type="transmembrane region" description="Helical" evidence="1">
    <location>
        <begin position="7"/>
        <end position="26"/>
    </location>
</feature>
<evidence type="ECO:0000256" key="1">
    <source>
        <dbReference type="SAM" id="Phobius"/>
    </source>
</evidence>
<keyword evidence="1" id="KW-0472">Membrane</keyword>
<reference evidence="2 3" key="1">
    <citation type="submission" date="2018-01" db="EMBL/GenBank/DDBJ databases">
        <title>Whole genome sequencing of Histamine producing bacteria.</title>
        <authorList>
            <person name="Butler K."/>
        </authorList>
    </citation>
    <scope>NUCLEOTIDE SEQUENCE [LARGE SCALE GENOMIC DNA]</scope>
    <source>
        <strain evidence="2 3">JCM 12947</strain>
    </source>
</reference>
<dbReference type="EMBL" id="PYMJ01000080">
    <property type="protein sequence ID" value="PSU41682.1"/>
    <property type="molecule type" value="Genomic_DNA"/>
</dbReference>
<dbReference type="Proteomes" id="UP000240987">
    <property type="component" value="Unassembled WGS sequence"/>
</dbReference>
<accession>A0A2T3J5V0</accession>
<organism evidence="2 3">
    <name type="scientific">Photobacterium frigidiphilum</name>
    <dbReference type="NCBI Taxonomy" id="264736"/>
    <lineage>
        <taxon>Bacteria</taxon>
        <taxon>Pseudomonadati</taxon>
        <taxon>Pseudomonadota</taxon>
        <taxon>Gammaproteobacteria</taxon>
        <taxon>Vibrionales</taxon>
        <taxon>Vibrionaceae</taxon>
        <taxon>Photobacterium</taxon>
    </lineage>
</organism>
<keyword evidence="1" id="KW-0812">Transmembrane</keyword>